<organism evidence="1 2">
    <name type="scientific">Mythimna loreyi</name>
    <dbReference type="NCBI Taxonomy" id="667449"/>
    <lineage>
        <taxon>Eukaryota</taxon>
        <taxon>Metazoa</taxon>
        <taxon>Ecdysozoa</taxon>
        <taxon>Arthropoda</taxon>
        <taxon>Hexapoda</taxon>
        <taxon>Insecta</taxon>
        <taxon>Pterygota</taxon>
        <taxon>Neoptera</taxon>
        <taxon>Endopterygota</taxon>
        <taxon>Lepidoptera</taxon>
        <taxon>Glossata</taxon>
        <taxon>Ditrysia</taxon>
        <taxon>Noctuoidea</taxon>
        <taxon>Noctuidae</taxon>
        <taxon>Noctuinae</taxon>
        <taxon>Hadenini</taxon>
        <taxon>Mythimna</taxon>
    </lineage>
</organism>
<keyword evidence="2" id="KW-1185">Reference proteome</keyword>
<dbReference type="EMBL" id="CM056798">
    <property type="protein sequence ID" value="KAJ8711788.1"/>
    <property type="molecule type" value="Genomic_DNA"/>
</dbReference>
<evidence type="ECO:0000313" key="1">
    <source>
        <dbReference type="EMBL" id="KAJ8711788.1"/>
    </source>
</evidence>
<gene>
    <name evidence="1" type="ORF">PYW08_008742</name>
</gene>
<protein>
    <submittedName>
        <fullName evidence="1">Uncharacterized protein</fullName>
    </submittedName>
</protein>
<reference evidence="1" key="1">
    <citation type="submission" date="2023-03" db="EMBL/GenBank/DDBJ databases">
        <title>Chromosome-level genomes of two armyworms, Mythimna separata and Mythimna loreyi, provide insights into the biosynthesis and reception of sex pheromones.</title>
        <authorList>
            <person name="Zhao H."/>
        </authorList>
    </citation>
    <scope>NUCLEOTIDE SEQUENCE</scope>
    <source>
        <strain evidence="1">BeijingLab</strain>
    </source>
</reference>
<comment type="caution">
    <text evidence="1">The sequence shown here is derived from an EMBL/GenBank/DDBJ whole genome shotgun (WGS) entry which is preliminary data.</text>
</comment>
<name>A0ACC2QDA8_9NEOP</name>
<proteinExistence type="predicted"/>
<dbReference type="Proteomes" id="UP001231649">
    <property type="component" value="Chromosome 22"/>
</dbReference>
<evidence type="ECO:0000313" key="2">
    <source>
        <dbReference type="Proteomes" id="UP001231649"/>
    </source>
</evidence>
<accession>A0ACC2QDA8</accession>
<sequence length="204" mass="22717">MDHDFDGYVPDRTHFCSGSIIDQNWIISAAHCFVDDDDANEVKIMSAKDRIIGFSNEIVIHPDFIPDPKFNYYNGQNDLALVKTEKPIQMNAFTQPIGLARLGAFGSTAIITAYENYKYTTSEFPLEDVVVVNQCTCAPNDSFILCAQSEIYVESSVSGAALKTDDGLVGIVSANEMLSTGEKYFIVDISFHLDWIQEVTKKTF</sequence>